<dbReference type="OrthoDB" id="1114157at2759"/>
<sequence>MVDQLLRHMQDGRVKPLIVVVQYFKAMRWNGKKSVQSYFEMSQLHIEPDLKDVFLNLGAVDDPFELICRLLGGEPSSSVRISQEGPAWIAATIVAINVTKDDWFYKSFRKCSKKVETPIGNRYECGKCSHTHGSAALRFNVEVMVFDRTSSIRLLLWDKETSMFCGKRAEQIMEDHVIVGDEYPKTLDNMMDKRVIFKINIKEANINQFDHMYENWCNNYLEISGNMANLKTDCDTESSTDVMEECISSLKYQTPSKRITNVLKNSSLGLDEHEEEGQLSTNMFSRQMRKRQKCVNLDADI</sequence>
<protein>
    <submittedName>
        <fullName evidence="3">Uncharacterized protein LOC107482831</fullName>
    </submittedName>
</protein>
<evidence type="ECO:0000259" key="1">
    <source>
        <dbReference type="Pfam" id="PF08646"/>
    </source>
</evidence>
<dbReference type="AlphaFoldDB" id="A0A6P4CXJ4"/>
<keyword evidence="2" id="KW-1185">Reference proteome</keyword>
<dbReference type="PANTHER" id="PTHR47165:SF4">
    <property type="entry name" value="OS03G0429900 PROTEIN"/>
    <property type="match status" value="1"/>
</dbReference>
<dbReference type="PANTHER" id="PTHR47165">
    <property type="entry name" value="OS03G0429900 PROTEIN"/>
    <property type="match status" value="1"/>
</dbReference>
<dbReference type="RefSeq" id="XP_015958912.1">
    <property type="nucleotide sequence ID" value="XM_016103426.1"/>
</dbReference>
<dbReference type="InterPro" id="IPR012340">
    <property type="entry name" value="NA-bd_OB-fold"/>
</dbReference>
<dbReference type="KEGG" id="adu:107482831"/>
<organism evidence="2 3">
    <name type="scientific">Arachis duranensis</name>
    <name type="common">Wild peanut</name>
    <dbReference type="NCBI Taxonomy" id="130453"/>
    <lineage>
        <taxon>Eukaryota</taxon>
        <taxon>Viridiplantae</taxon>
        <taxon>Streptophyta</taxon>
        <taxon>Embryophyta</taxon>
        <taxon>Tracheophyta</taxon>
        <taxon>Spermatophyta</taxon>
        <taxon>Magnoliopsida</taxon>
        <taxon>eudicotyledons</taxon>
        <taxon>Gunneridae</taxon>
        <taxon>Pentapetalae</taxon>
        <taxon>rosids</taxon>
        <taxon>fabids</taxon>
        <taxon>Fabales</taxon>
        <taxon>Fabaceae</taxon>
        <taxon>Papilionoideae</taxon>
        <taxon>50 kb inversion clade</taxon>
        <taxon>dalbergioids sensu lato</taxon>
        <taxon>Dalbergieae</taxon>
        <taxon>Pterocarpus clade</taxon>
        <taxon>Arachis</taxon>
    </lineage>
</organism>
<dbReference type="GeneID" id="107482831"/>
<reference evidence="3" key="2">
    <citation type="submission" date="2025-08" db="UniProtKB">
        <authorList>
            <consortium name="RefSeq"/>
        </authorList>
    </citation>
    <scope>IDENTIFICATION</scope>
    <source>
        <tissue evidence="3">Whole plant</tissue>
    </source>
</reference>
<dbReference type="InterPro" id="IPR013955">
    <property type="entry name" value="Rep_factor-A_C"/>
</dbReference>
<gene>
    <name evidence="3" type="primary">LOC107482831</name>
</gene>
<dbReference type="Proteomes" id="UP000515211">
    <property type="component" value="Chromosome 4"/>
</dbReference>
<dbReference type="Gene3D" id="2.40.50.140">
    <property type="entry name" value="Nucleic acid-binding proteins"/>
    <property type="match status" value="1"/>
</dbReference>
<proteinExistence type="predicted"/>
<name>A0A6P4CXJ4_ARADU</name>
<reference evidence="2" key="1">
    <citation type="journal article" date="2016" name="Nat. Genet.">
        <title>The genome sequences of Arachis duranensis and Arachis ipaensis, the diploid ancestors of cultivated peanut.</title>
        <authorList>
            <person name="Bertioli D.J."/>
            <person name="Cannon S.B."/>
            <person name="Froenicke L."/>
            <person name="Huang G."/>
            <person name="Farmer A.D."/>
            <person name="Cannon E.K."/>
            <person name="Liu X."/>
            <person name="Gao D."/>
            <person name="Clevenger J."/>
            <person name="Dash S."/>
            <person name="Ren L."/>
            <person name="Moretzsohn M.C."/>
            <person name="Shirasawa K."/>
            <person name="Huang W."/>
            <person name="Vidigal B."/>
            <person name="Abernathy B."/>
            <person name="Chu Y."/>
            <person name="Niederhuth C.E."/>
            <person name="Umale P."/>
            <person name="Araujo A.C."/>
            <person name="Kozik A."/>
            <person name="Kim K.D."/>
            <person name="Burow M.D."/>
            <person name="Varshney R.K."/>
            <person name="Wang X."/>
            <person name="Zhang X."/>
            <person name="Barkley N."/>
            <person name="Guimaraes P.M."/>
            <person name="Isobe S."/>
            <person name="Guo B."/>
            <person name="Liao B."/>
            <person name="Stalker H.T."/>
            <person name="Schmitz R.J."/>
            <person name="Scheffler B.E."/>
            <person name="Leal-Bertioli S.C."/>
            <person name="Xun X."/>
            <person name="Jackson S.A."/>
            <person name="Michelmore R."/>
            <person name="Ozias-Akins P."/>
        </authorList>
    </citation>
    <scope>NUCLEOTIDE SEQUENCE [LARGE SCALE GENOMIC DNA]</scope>
    <source>
        <strain evidence="2">cv. V14167</strain>
    </source>
</reference>
<accession>A0A6P4CXJ4</accession>
<feature type="domain" description="Replication factor A C-terminal" evidence="1">
    <location>
        <begin position="91"/>
        <end position="208"/>
    </location>
</feature>
<dbReference type="SUPFAM" id="SSF50249">
    <property type="entry name" value="Nucleic acid-binding proteins"/>
    <property type="match status" value="1"/>
</dbReference>
<evidence type="ECO:0000313" key="2">
    <source>
        <dbReference type="Proteomes" id="UP000515211"/>
    </source>
</evidence>
<evidence type="ECO:0000313" key="3">
    <source>
        <dbReference type="RefSeq" id="XP_015958912.1"/>
    </source>
</evidence>
<dbReference type="Pfam" id="PF08646">
    <property type="entry name" value="Rep_fac-A_C"/>
    <property type="match status" value="1"/>
</dbReference>